<comment type="caution">
    <text evidence="1">The sequence shown here is derived from an EMBL/GenBank/DDBJ whole genome shotgun (WGS) entry which is preliminary data.</text>
</comment>
<evidence type="ECO:0008006" key="3">
    <source>
        <dbReference type="Google" id="ProtNLM"/>
    </source>
</evidence>
<proteinExistence type="predicted"/>
<organism evidence="1 2">
    <name type="scientific">Campylobacter novaezeelandiae</name>
    <dbReference type="NCBI Taxonomy" id="2267891"/>
    <lineage>
        <taxon>Bacteria</taxon>
        <taxon>Pseudomonadati</taxon>
        <taxon>Campylobacterota</taxon>
        <taxon>Epsilonproteobacteria</taxon>
        <taxon>Campylobacterales</taxon>
        <taxon>Campylobacteraceae</taxon>
        <taxon>Campylobacter</taxon>
    </lineage>
</organism>
<gene>
    <name evidence="1" type="ORF">DU473_01070</name>
</gene>
<reference evidence="1 2" key="1">
    <citation type="submission" date="2018-07" db="EMBL/GenBank/DDBJ databases">
        <title>Campylobacter zealandensis sp. nov., isolated from birds and water in New Zealand.</title>
        <authorList>
            <person name="Wilkinson D.A."/>
            <person name="Biggs P.J."/>
            <person name="French N.P."/>
            <person name="Midwinter A.C."/>
        </authorList>
    </citation>
    <scope>NUCLEOTIDE SEQUENCE [LARGE SCALE GENOMIC DNA]</scope>
    <source>
        <strain evidence="1 2">B423b</strain>
    </source>
</reference>
<dbReference type="InterPro" id="IPR032424">
    <property type="entry name" value="NADH-UOR_E"/>
</dbReference>
<keyword evidence="2" id="KW-1185">Reference proteome</keyword>
<dbReference type="EMBL" id="QPGR01000001">
    <property type="protein sequence ID" value="TBR82459.1"/>
    <property type="molecule type" value="Genomic_DNA"/>
</dbReference>
<dbReference type="RefSeq" id="WP_131186392.1">
    <property type="nucleotide sequence ID" value="NZ_QPGR01000001.1"/>
</dbReference>
<dbReference type="AlphaFoldDB" id="A0A4Q9JWL7"/>
<dbReference type="Proteomes" id="UP000292583">
    <property type="component" value="Unassembled WGS sequence"/>
</dbReference>
<accession>A0A4Q9JWL7</accession>
<dbReference type="OrthoDB" id="5358834at2"/>
<evidence type="ECO:0000313" key="2">
    <source>
        <dbReference type="Proteomes" id="UP000292583"/>
    </source>
</evidence>
<protein>
    <recommendedName>
        <fullName evidence="3">NADH-ubiquinone oxidoreductase subunit E</fullName>
    </recommendedName>
</protein>
<dbReference type="Pfam" id="PF16514">
    <property type="entry name" value="NADH-UOR_E"/>
    <property type="match status" value="1"/>
</dbReference>
<dbReference type="InterPro" id="IPR036868">
    <property type="entry name" value="TusA-like_sf"/>
</dbReference>
<name>A0A4Q9JWL7_9BACT</name>
<evidence type="ECO:0000313" key="1">
    <source>
        <dbReference type="EMBL" id="TBR82459.1"/>
    </source>
</evidence>
<sequence length="77" mass="9082">MRRVDLRKSKDLFLKMGEVIENAEFNEVLVILFEIGDFSAVERSFSFIKEKKCILLNSLKFNQKDWTIVIKKDKNAL</sequence>
<dbReference type="Gene3D" id="3.30.110.40">
    <property type="entry name" value="TusA-like domain"/>
    <property type="match status" value="1"/>
</dbReference>